<name>A0AAE0K5E3_9PEZI</name>
<dbReference type="EMBL" id="JAULSN010000006">
    <property type="protein sequence ID" value="KAK3369665.1"/>
    <property type="molecule type" value="Genomic_DNA"/>
</dbReference>
<feature type="compositionally biased region" description="Basic residues" evidence="1">
    <location>
        <begin position="108"/>
        <end position="118"/>
    </location>
</feature>
<gene>
    <name evidence="2" type="ORF">B0T24DRAFT_632999</name>
</gene>
<dbReference type="Proteomes" id="UP001287356">
    <property type="component" value="Unassembled WGS sequence"/>
</dbReference>
<feature type="compositionally biased region" description="Basic and acidic residues" evidence="1">
    <location>
        <begin position="92"/>
        <end position="107"/>
    </location>
</feature>
<reference evidence="2" key="2">
    <citation type="submission" date="2023-06" db="EMBL/GenBank/DDBJ databases">
        <authorList>
            <consortium name="Lawrence Berkeley National Laboratory"/>
            <person name="Haridas S."/>
            <person name="Hensen N."/>
            <person name="Bonometti L."/>
            <person name="Westerberg I."/>
            <person name="Brannstrom I.O."/>
            <person name="Guillou S."/>
            <person name="Cros-Aarteil S."/>
            <person name="Calhoun S."/>
            <person name="Kuo A."/>
            <person name="Mondo S."/>
            <person name="Pangilinan J."/>
            <person name="Riley R."/>
            <person name="Labutti K."/>
            <person name="Andreopoulos B."/>
            <person name="Lipzen A."/>
            <person name="Chen C."/>
            <person name="Yanf M."/>
            <person name="Daum C."/>
            <person name="Ng V."/>
            <person name="Clum A."/>
            <person name="Steindorff A."/>
            <person name="Ohm R."/>
            <person name="Martin F."/>
            <person name="Silar P."/>
            <person name="Natvig D."/>
            <person name="Lalanne C."/>
            <person name="Gautier V."/>
            <person name="Ament-Velasquez S.L."/>
            <person name="Kruys A."/>
            <person name="Hutchinson M.I."/>
            <person name="Powell A.J."/>
            <person name="Barry K."/>
            <person name="Miller A.N."/>
            <person name="Grigoriev I.V."/>
            <person name="Debuchy R."/>
            <person name="Gladieux P."/>
            <person name="Thoren M.H."/>
            <person name="Johannesson H."/>
        </authorList>
    </citation>
    <scope>NUCLEOTIDE SEQUENCE</scope>
    <source>
        <strain evidence="2">CBS 958.72</strain>
    </source>
</reference>
<protein>
    <submittedName>
        <fullName evidence="2">Uncharacterized protein</fullName>
    </submittedName>
</protein>
<evidence type="ECO:0000313" key="3">
    <source>
        <dbReference type="Proteomes" id="UP001287356"/>
    </source>
</evidence>
<evidence type="ECO:0000256" key="1">
    <source>
        <dbReference type="SAM" id="MobiDB-lite"/>
    </source>
</evidence>
<feature type="region of interest" description="Disordered" evidence="1">
    <location>
        <begin position="65"/>
        <end position="127"/>
    </location>
</feature>
<sequence length="194" mass="22157">MPPTTPPPTSEPYHDPILRAVTHPSAVGIHKVERRQRTRHTRAVCRTRHRPRTVHIASTRTIHRLGRGGKTVRRAAGRSRRAAGRRASSNSVDERAAAAARDGDGRGERRRARLRPRRDHGGARQRVARAPRLARHRLLRERRRRHPLTAARQRSHLEVRACWRWAERAGCGSRDHDRRAAVVAGERWAGEGVW</sequence>
<feature type="compositionally biased region" description="Basic residues" evidence="1">
    <location>
        <begin position="65"/>
        <end position="84"/>
    </location>
</feature>
<proteinExistence type="predicted"/>
<comment type="caution">
    <text evidence="2">The sequence shown here is derived from an EMBL/GenBank/DDBJ whole genome shotgun (WGS) entry which is preliminary data.</text>
</comment>
<reference evidence="2" key="1">
    <citation type="journal article" date="2023" name="Mol. Phylogenet. Evol.">
        <title>Genome-scale phylogeny and comparative genomics of the fungal order Sordariales.</title>
        <authorList>
            <person name="Hensen N."/>
            <person name="Bonometti L."/>
            <person name="Westerberg I."/>
            <person name="Brannstrom I.O."/>
            <person name="Guillou S."/>
            <person name="Cros-Aarteil S."/>
            <person name="Calhoun S."/>
            <person name="Haridas S."/>
            <person name="Kuo A."/>
            <person name="Mondo S."/>
            <person name="Pangilinan J."/>
            <person name="Riley R."/>
            <person name="LaButti K."/>
            <person name="Andreopoulos B."/>
            <person name="Lipzen A."/>
            <person name="Chen C."/>
            <person name="Yan M."/>
            <person name="Daum C."/>
            <person name="Ng V."/>
            <person name="Clum A."/>
            <person name="Steindorff A."/>
            <person name="Ohm R.A."/>
            <person name="Martin F."/>
            <person name="Silar P."/>
            <person name="Natvig D.O."/>
            <person name="Lalanne C."/>
            <person name="Gautier V."/>
            <person name="Ament-Velasquez S.L."/>
            <person name="Kruys A."/>
            <person name="Hutchinson M.I."/>
            <person name="Powell A.J."/>
            <person name="Barry K."/>
            <person name="Miller A.N."/>
            <person name="Grigoriev I.V."/>
            <person name="Debuchy R."/>
            <person name="Gladieux P."/>
            <person name="Hiltunen Thoren M."/>
            <person name="Johannesson H."/>
        </authorList>
    </citation>
    <scope>NUCLEOTIDE SEQUENCE</scope>
    <source>
        <strain evidence="2">CBS 958.72</strain>
    </source>
</reference>
<keyword evidence="3" id="KW-1185">Reference proteome</keyword>
<dbReference type="AlphaFoldDB" id="A0AAE0K5E3"/>
<accession>A0AAE0K5E3</accession>
<organism evidence="2 3">
    <name type="scientific">Lasiosphaeria ovina</name>
    <dbReference type="NCBI Taxonomy" id="92902"/>
    <lineage>
        <taxon>Eukaryota</taxon>
        <taxon>Fungi</taxon>
        <taxon>Dikarya</taxon>
        <taxon>Ascomycota</taxon>
        <taxon>Pezizomycotina</taxon>
        <taxon>Sordariomycetes</taxon>
        <taxon>Sordariomycetidae</taxon>
        <taxon>Sordariales</taxon>
        <taxon>Lasiosphaeriaceae</taxon>
        <taxon>Lasiosphaeria</taxon>
    </lineage>
</organism>
<evidence type="ECO:0000313" key="2">
    <source>
        <dbReference type="EMBL" id="KAK3369665.1"/>
    </source>
</evidence>